<dbReference type="GO" id="GO:0103016">
    <property type="term" value="F:tRNA-uridine 2-sulfurtransferase activity"/>
    <property type="evidence" value="ECO:0007669"/>
    <property type="project" value="UniProtKB-EC"/>
</dbReference>
<dbReference type="Pfam" id="PF03054">
    <property type="entry name" value="tRNA_Me_trans"/>
    <property type="match status" value="1"/>
</dbReference>
<evidence type="ECO:0000256" key="5">
    <source>
        <dbReference type="ARBA" id="ARBA00022840"/>
    </source>
</evidence>
<keyword evidence="5 10" id="KW-0067">ATP-binding</keyword>
<dbReference type="InterPro" id="IPR046884">
    <property type="entry name" value="MnmA-like_central"/>
</dbReference>
<feature type="domain" description="tRNA-specific 2-thiouridylase MnmA-like central" evidence="12">
    <location>
        <begin position="218"/>
        <end position="281"/>
    </location>
</feature>
<feature type="binding site" evidence="10">
    <location>
        <begin position="12"/>
        <end position="19"/>
    </location>
    <ligand>
        <name>ATP</name>
        <dbReference type="ChEBI" id="CHEBI:30616"/>
    </ligand>
</feature>
<evidence type="ECO:0000259" key="12">
    <source>
        <dbReference type="Pfam" id="PF20259"/>
    </source>
</evidence>
<protein>
    <recommendedName>
        <fullName evidence="10">tRNA-specific 2-thiouridylase MnmA</fullName>
        <ecNumber evidence="10">2.8.1.13</ecNumber>
    </recommendedName>
</protein>
<comment type="function">
    <text evidence="9 10">Catalyzes the 2-thiolation of uridine at the wobble position (U34) of tRNA, leading to the formation of s(2)U34.</text>
</comment>
<comment type="caution">
    <text evidence="10">Lacks conserved residue(s) required for the propagation of feature annotation.</text>
</comment>
<evidence type="ECO:0000256" key="6">
    <source>
        <dbReference type="ARBA" id="ARBA00022884"/>
    </source>
</evidence>
<gene>
    <name evidence="10" type="primary">mnmA</name>
    <name evidence="13" type="ORF">A2462_04805</name>
</gene>
<dbReference type="GO" id="GO:0002143">
    <property type="term" value="P:tRNA wobble position uridine thiolation"/>
    <property type="evidence" value="ECO:0007669"/>
    <property type="project" value="TreeGrafter"/>
</dbReference>
<sequence length="364" mass="40485">MTNQNKPKILVAMSGGVDSSVTAALLKEQGHDVLGVTMQIWPSKKAFGGCCSLEAVNDAKSVADVLKIPHYTLNFRDIFKEKVIDNFIDEYKNGRTPNPCIRCNQFIKFDHLLKKADELGCDYIATGHYVRIVPSPLTPLPEGNKNGYNLLKGKDAKKDQSYVLYMLNQETLRRTLFPMGEFTKTEVRQLAKKFNLAVHDKEESQEICFVEDDDYVRFLKENCPAVVKPGPIIDMTGKVVGRHEGIAFYTLGQRKGIGHHMSLPKYVLRIDAEKNAVIIGDQADLLAKELVAADLCYVSGQGPIEPLKVKAKIRYNSVEHEAVLYPLEGNKAKVVFQQPQRSITPGQSVVFYQGGEVLGGGVIN</sequence>
<evidence type="ECO:0000256" key="10">
    <source>
        <dbReference type="HAMAP-Rule" id="MF_00144"/>
    </source>
</evidence>
<dbReference type="Gene3D" id="3.40.50.620">
    <property type="entry name" value="HUPs"/>
    <property type="match status" value="1"/>
</dbReference>
<dbReference type="PANTHER" id="PTHR11933">
    <property type="entry name" value="TRNA 5-METHYLAMINOMETHYL-2-THIOURIDYLATE -METHYLTRANSFERASE"/>
    <property type="match status" value="1"/>
</dbReference>
<proteinExistence type="inferred from homology"/>
<evidence type="ECO:0000256" key="4">
    <source>
        <dbReference type="ARBA" id="ARBA00022741"/>
    </source>
</evidence>
<feature type="binding site" evidence="10">
    <location>
        <position position="127"/>
    </location>
    <ligand>
        <name>ATP</name>
        <dbReference type="ChEBI" id="CHEBI:30616"/>
    </ligand>
</feature>
<comment type="caution">
    <text evidence="13">The sequence shown here is derived from an EMBL/GenBank/DDBJ whole genome shotgun (WGS) entry which is preliminary data.</text>
</comment>
<dbReference type="EC" id="2.8.1.13" evidence="10"/>
<dbReference type="FunFam" id="3.40.50.620:FF:000115">
    <property type="entry name" value="tRNA-specific 2-thiouridylase MnmA"/>
    <property type="match status" value="1"/>
</dbReference>
<evidence type="ECO:0000259" key="11">
    <source>
        <dbReference type="Pfam" id="PF20258"/>
    </source>
</evidence>
<comment type="catalytic activity">
    <reaction evidence="8 10">
        <text>S-sulfanyl-L-cysteinyl-[protein] + uridine(34) in tRNA + AH2 + ATP = 2-thiouridine(34) in tRNA + L-cysteinyl-[protein] + A + AMP + diphosphate + H(+)</text>
        <dbReference type="Rhea" id="RHEA:47032"/>
        <dbReference type="Rhea" id="RHEA-COMP:10131"/>
        <dbReference type="Rhea" id="RHEA-COMP:11726"/>
        <dbReference type="Rhea" id="RHEA-COMP:11727"/>
        <dbReference type="Rhea" id="RHEA-COMP:11728"/>
        <dbReference type="ChEBI" id="CHEBI:13193"/>
        <dbReference type="ChEBI" id="CHEBI:15378"/>
        <dbReference type="ChEBI" id="CHEBI:17499"/>
        <dbReference type="ChEBI" id="CHEBI:29950"/>
        <dbReference type="ChEBI" id="CHEBI:30616"/>
        <dbReference type="ChEBI" id="CHEBI:33019"/>
        <dbReference type="ChEBI" id="CHEBI:61963"/>
        <dbReference type="ChEBI" id="CHEBI:65315"/>
        <dbReference type="ChEBI" id="CHEBI:87170"/>
        <dbReference type="ChEBI" id="CHEBI:456215"/>
        <dbReference type="EC" id="2.8.1.13"/>
    </reaction>
</comment>
<evidence type="ECO:0000256" key="2">
    <source>
        <dbReference type="ARBA" id="ARBA00022679"/>
    </source>
</evidence>
<keyword evidence="1 10" id="KW-0820">tRNA-binding</keyword>
<dbReference type="PANTHER" id="PTHR11933:SF5">
    <property type="entry name" value="MITOCHONDRIAL TRNA-SPECIFIC 2-THIOURIDYLASE 1"/>
    <property type="match status" value="1"/>
</dbReference>
<feature type="domain" description="tRNA-specific 2-thiouridylase MnmA-like C-terminal" evidence="11">
    <location>
        <begin position="288"/>
        <end position="363"/>
    </location>
</feature>
<dbReference type="GO" id="GO:0005737">
    <property type="term" value="C:cytoplasm"/>
    <property type="evidence" value="ECO:0007669"/>
    <property type="project" value="UniProtKB-SubCell"/>
</dbReference>
<feature type="active site" description="Nucleophile" evidence="10">
    <location>
        <position position="103"/>
    </location>
</feature>
<dbReference type="InterPro" id="IPR004506">
    <property type="entry name" value="MnmA-like"/>
</dbReference>
<keyword evidence="7" id="KW-1015">Disulfide bond</keyword>
<evidence type="ECO:0000313" key="14">
    <source>
        <dbReference type="Proteomes" id="UP000177309"/>
    </source>
</evidence>
<dbReference type="SUPFAM" id="SSF52402">
    <property type="entry name" value="Adenine nucleotide alpha hydrolases-like"/>
    <property type="match status" value="1"/>
</dbReference>
<dbReference type="GO" id="GO:0000049">
    <property type="term" value="F:tRNA binding"/>
    <property type="evidence" value="ECO:0007669"/>
    <property type="project" value="UniProtKB-KW"/>
</dbReference>
<dbReference type="NCBIfam" id="NF001138">
    <property type="entry name" value="PRK00143.1"/>
    <property type="match status" value="1"/>
</dbReference>
<feature type="site" description="Interaction with tRNA" evidence="10">
    <location>
        <position position="347"/>
    </location>
</feature>
<feature type="region of interest" description="Interaction with tRNA" evidence="10">
    <location>
        <begin position="158"/>
        <end position="160"/>
    </location>
</feature>
<evidence type="ECO:0000313" key="13">
    <source>
        <dbReference type="EMBL" id="OGC34632.1"/>
    </source>
</evidence>
<feature type="active site" description="Cysteine persulfide intermediate" evidence="10">
    <location>
        <position position="208"/>
    </location>
</feature>
<dbReference type="InterPro" id="IPR014729">
    <property type="entry name" value="Rossmann-like_a/b/a_fold"/>
</dbReference>
<evidence type="ECO:0000256" key="7">
    <source>
        <dbReference type="ARBA" id="ARBA00023157"/>
    </source>
</evidence>
<dbReference type="Proteomes" id="UP000177309">
    <property type="component" value="Unassembled WGS sequence"/>
</dbReference>
<keyword evidence="3 10" id="KW-0819">tRNA processing</keyword>
<keyword evidence="4 10" id="KW-0547">Nucleotide-binding</keyword>
<keyword evidence="2 10" id="KW-0808">Transferase</keyword>
<comment type="similarity">
    <text evidence="10">Belongs to the MnmA/TRMU family.</text>
</comment>
<dbReference type="InterPro" id="IPR046885">
    <property type="entry name" value="MnmA-like_C"/>
</dbReference>
<dbReference type="Gene3D" id="2.30.30.280">
    <property type="entry name" value="Adenine nucleotide alpha hydrolases-like domains"/>
    <property type="match status" value="1"/>
</dbReference>
<comment type="subcellular location">
    <subcellularLocation>
        <location evidence="10">Cytoplasm</location>
    </subcellularLocation>
</comment>
<dbReference type="FunFam" id="2.30.30.280:FF:000001">
    <property type="entry name" value="tRNA-specific 2-thiouridylase MnmA"/>
    <property type="match status" value="1"/>
</dbReference>
<keyword evidence="6 10" id="KW-0694">RNA-binding</keyword>
<dbReference type="NCBIfam" id="TIGR00420">
    <property type="entry name" value="trmU"/>
    <property type="match status" value="1"/>
</dbReference>
<feature type="binding site" evidence="10">
    <location>
        <position position="38"/>
    </location>
    <ligand>
        <name>ATP</name>
        <dbReference type="ChEBI" id="CHEBI:30616"/>
    </ligand>
</feature>
<evidence type="ECO:0000256" key="8">
    <source>
        <dbReference type="ARBA" id="ARBA00051542"/>
    </source>
</evidence>
<feature type="site" description="Interaction with tRNA" evidence="10">
    <location>
        <position position="128"/>
    </location>
</feature>
<dbReference type="Pfam" id="PF20259">
    <property type="entry name" value="tRNA_Me_trans_M"/>
    <property type="match status" value="1"/>
</dbReference>
<dbReference type="EMBL" id="MEUI01000014">
    <property type="protein sequence ID" value="OGC34632.1"/>
    <property type="molecule type" value="Genomic_DNA"/>
</dbReference>
<dbReference type="HAMAP" id="MF_00144">
    <property type="entry name" value="tRNA_thiouridyl_MnmA"/>
    <property type="match status" value="1"/>
</dbReference>
<evidence type="ECO:0000256" key="9">
    <source>
        <dbReference type="ARBA" id="ARBA00056575"/>
    </source>
</evidence>
<dbReference type="CDD" id="cd01998">
    <property type="entry name" value="MnmA_TRMU-like"/>
    <property type="match status" value="1"/>
</dbReference>
<organism evidence="13 14">
    <name type="scientific">candidate division WOR-1 bacterium RIFOXYC2_FULL_41_25</name>
    <dbReference type="NCBI Taxonomy" id="1802586"/>
    <lineage>
        <taxon>Bacteria</taxon>
        <taxon>Bacillati</taxon>
        <taxon>Saganbacteria</taxon>
    </lineage>
</organism>
<evidence type="ECO:0000256" key="1">
    <source>
        <dbReference type="ARBA" id="ARBA00022555"/>
    </source>
</evidence>
<evidence type="ECO:0000256" key="3">
    <source>
        <dbReference type="ARBA" id="ARBA00022694"/>
    </source>
</evidence>
<keyword evidence="10" id="KW-0963">Cytoplasm</keyword>
<dbReference type="GO" id="GO:0005524">
    <property type="term" value="F:ATP binding"/>
    <property type="evidence" value="ECO:0007669"/>
    <property type="project" value="UniProtKB-KW"/>
</dbReference>
<dbReference type="Gene3D" id="2.40.30.10">
    <property type="entry name" value="Translation factors"/>
    <property type="match status" value="1"/>
</dbReference>
<name>A0A1F4TPI6_UNCSA</name>
<dbReference type="AlphaFoldDB" id="A0A1F4TPI6"/>
<dbReference type="Pfam" id="PF20258">
    <property type="entry name" value="tRNA_Me_trans_C"/>
    <property type="match status" value="1"/>
</dbReference>
<reference evidence="13 14" key="1">
    <citation type="journal article" date="2016" name="Nat. Commun.">
        <title>Thousands of microbial genomes shed light on interconnected biogeochemical processes in an aquifer system.</title>
        <authorList>
            <person name="Anantharaman K."/>
            <person name="Brown C.T."/>
            <person name="Hug L.A."/>
            <person name="Sharon I."/>
            <person name="Castelle C.J."/>
            <person name="Probst A.J."/>
            <person name="Thomas B.C."/>
            <person name="Singh A."/>
            <person name="Wilkins M.J."/>
            <person name="Karaoz U."/>
            <person name="Brodie E.L."/>
            <person name="Williams K.H."/>
            <person name="Hubbard S.S."/>
            <person name="Banfield J.F."/>
        </authorList>
    </citation>
    <scope>NUCLEOTIDE SEQUENCE [LARGE SCALE GENOMIC DNA]</scope>
</reference>
<dbReference type="InterPro" id="IPR023382">
    <property type="entry name" value="MnmA-like_central_sf"/>
</dbReference>
<accession>A0A1F4TPI6</accession>
<feature type="region of interest" description="Interaction with tRNA" evidence="10">
    <location>
        <begin position="314"/>
        <end position="315"/>
    </location>
</feature>